<reference evidence="1 2" key="1">
    <citation type="journal article" date="2018" name="PLoS Genet.">
        <title>Population sequencing reveals clonal diversity and ancestral inbreeding in the grapevine cultivar Chardonnay.</title>
        <authorList>
            <person name="Roach M.J."/>
            <person name="Johnson D.L."/>
            <person name="Bohlmann J."/>
            <person name="van Vuuren H.J."/>
            <person name="Jones S.J."/>
            <person name="Pretorius I.S."/>
            <person name="Schmidt S.A."/>
            <person name="Borneman A.R."/>
        </authorList>
    </citation>
    <scope>NUCLEOTIDE SEQUENCE [LARGE SCALE GENOMIC DNA]</scope>
    <source>
        <strain evidence="2">cv. Chardonnay</strain>
        <tissue evidence="1">Leaf</tissue>
    </source>
</reference>
<evidence type="ECO:0000313" key="1">
    <source>
        <dbReference type="EMBL" id="RVW45106.1"/>
    </source>
</evidence>
<accession>A0A438EB92</accession>
<protein>
    <submittedName>
        <fullName evidence="1">Uncharacterized protein</fullName>
    </submittedName>
</protein>
<evidence type="ECO:0000313" key="2">
    <source>
        <dbReference type="Proteomes" id="UP000288805"/>
    </source>
</evidence>
<dbReference type="EMBL" id="QGNW01001336">
    <property type="protein sequence ID" value="RVW45106.1"/>
    <property type="molecule type" value="Genomic_DNA"/>
</dbReference>
<gene>
    <name evidence="1" type="ORF">CK203_067648</name>
</gene>
<comment type="caution">
    <text evidence="1">The sequence shown here is derived from an EMBL/GenBank/DDBJ whole genome shotgun (WGS) entry which is preliminary data.</text>
</comment>
<dbReference type="AlphaFoldDB" id="A0A438EB92"/>
<proteinExistence type="predicted"/>
<organism evidence="1 2">
    <name type="scientific">Vitis vinifera</name>
    <name type="common">Grape</name>
    <dbReference type="NCBI Taxonomy" id="29760"/>
    <lineage>
        <taxon>Eukaryota</taxon>
        <taxon>Viridiplantae</taxon>
        <taxon>Streptophyta</taxon>
        <taxon>Embryophyta</taxon>
        <taxon>Tracheophyta</taxon>
        <taxon>Spermatophyta</taxon>
        <taxon>Magnoliopsida</taxon>
        <taxon>eudicotyledons</taxon>
        <taxon>Gunneridae</taxon>
        <taxon>Pentapetalae</taxon>
        <taxon>rosids</taxon>
        <taxon>Vitales</taxon>
        <taxon>Vitaceae</taxon>
        <taxon>Viteae</taxon>
        <taxon>Vitis</taxon>
    </lineage>
</organism>
<name>A0A438EB92_VITVI</name>
<sequence>MASTAATAAANLSISKPSPTLSFQSLTSHSRLILPGSKAKITVSVAHRITASLSDPKPKPSSAVAASIATAAPVTTSPDTFTSRFAPTSPGRAAMFSWKLSSGRA</sequence>
<dbReference type="Proteomes" id="UP000288805">
    <property type="component" value="Unassembled WGS sequence"/>
</dbReference>